<dbReference type="InterPro" id="IPR036868">
    <property type="entry name" value="TusA-like_sf"/>
</dbReference>
<evidence type="ECO:0000259" key="1">
    <source>
        <dbReference type="Pfam" id="PF01206"/>
    </source>
</evidence>
<dbReference type="Proteomes" id="UP000183615">
    <property type="component" value="Unassembled WGS sequence"/>
</dbReference>
<accession>A0A1J5TNP9</accession>
<reference evidence="2 3" key="1">
    <citation type="submission" date="2016-08" db="EMBL/GenBank/DDBJ databases">
        <title>New Insights into Marine Group III Euryarchaeota, from dark to light.</title>
        <authorList>
            <person name="Haro-Moreno J.M."/>
            <person name="Rodriguez-Valera F."/>
            <person name="Lopez-Garcia P."/>
            <person name="Moreira D."/>
            <person name="Martin-Cuadrado A.B."/>
        </authorList>
    </citation>
    <scope>NUCLEOTIDE SEQUENCE [LARGE SCALE GENOMIC DNA]</scope>
    <source>
        <strain evidence="2">CG-Epi2</strain>
    </source>
</reference>
<feature type="domain" description="UPF0033" evidence="1">
    <location>
        <begin position="2"/>
        <end position="58"/>
    </location>
</feature>
<dbReference type="EMBL" id="MIYZ01000012">
    <property type="protein sequence ID" value="OIR22559.1"/>
    <property type="molecule type" value="Genomic_DNA"/>
</dbReference>
<dbReference type="AlphaFoldDB" id="A0A1J5TNP9"/>
<evidence type="ECO:0000313" key="2">
    <source>
        <dbReference type="EMBL" id="OIR22559.1"/>
    </source>
</evidence>
<dbReference type="SUPFAM" id="SSF64307">
    <property type="entry name" value="SirA-like"/>
    <property type="match status" value="1"/>
</dbReference>
<sequence>MKEINVTGLQCTQAVMAVLRELMPMNDNEEIHVTYEEPNARRDIMALIKRRKYNLVKDDEKLLIISK</sequence>
<name>A0A1J5TNP9_9ARCH</name>
<dbReference type="Pfam" id="PF01206">
    <property type="entry name" value="TusA"/>
    <property type="match status" value="1"/>
</dbReference>
<proteinExistence type="predicted"/>
<gene>
    <name evidence="2" type="ORF">BET99_00815</name>
</gene>
<comment type="caution">
    <text evidence="2">The sequence shown here is derived from an EMBL/GenBank/DDBJ whole genome shotgun (WGS) entry which is preliminary data.</text>
</comment>
<organism evidence="2 3">
    <name type="scientific">Marine Group III euryarchaeote CG-Epi2</name>
    <dbReference type="NCBI Taxonomy" id="1888996"/>
    <lineage>
        <taxon>Archaea</taxon>
        <taxon>Methanobacteriati</taxon>
        <taxon>Thermoplasmatota</taxon>
        <taxon>Thermoplasmata</taxon>
        <taxon>Candidatus Thermoprofundales</taxon>
    </lineage>
</organism>
<evidence type="ECO:0000313" key="3">
    <source>
        <dbReference type="Proteomes" id="UP000183615"/>
    </source>
</evidence>
<dbReference type="InterPro" id="IPR001455">
    <property type="entry name" value="TusA-like"/>
</dbReference>
<protein>
    <recommendedName>
        <fullName evidence="1">UPF0033 domain-containing protein</fullName>
    </recommendedName>
</protein>
<dbReference type="Gene3D" id="3.30.110.40">
    <property type="entry name" value="TusA-like domain"/>
    <property type="match status" value="1"/>
</dbReference>